<gene>
    <name evidence="5" type="ORF">SAMN04324258_0559</name>
</gene>
<dbReference type="InterPro" id="IPR028098">
    <property type="entry name" value="Glyco_trans_4-like_N"/>
</dbReference>
<dbReference type="Pfam" id="PF13579">
    <property type="entry name" value="Glyco_trans_4_4"/>
    <property type="match status" value="1"/>
</dbReference>
<dbReference type="AlphaFoldDB" id="A0A1T5IIB8"/>
<reference evidence="5 6" key="1">
    <citation type="submission" date="2017-02" db="EMBL/GenBank/DDBJ databases">
        <authorList>
            <person name="Peterson S.W."/>
        </authorList>
    </citation>
    <scope>NUCLEOTIDE SEQUENCE [LARGE SCALE GENOMIC DNA]</scope>
    <source>
        <strain evidence="5 6">DSM 21481</strain>
    </source>
</reference>
<dbReference type="Pfam" id="PF13692">
    <property type="entry name" value="Glyco_trans_1_4"/>
    <property type="match status" value="1"/>
</dbReference>
<sequence length="454" mass="48699">MHGTPGTSSSPRPRLLLVTHHYPPEHGAPQRRWDTLTPRLMEAGVDVAVLAPPPHYPSGQLQDARAAYRPGAVSRGRHGERVVRTRFRPHAADLLSRTVDQAVAAASAVVLGLRYFRQGAERPDVVVGTVPGIPSMFAAWLLARLLRARLVIEMRDAWPDLIEPSGVLDARRSVASRLLAGARALVHRTVTRLQSRADAVVTTTETFAQVLLERGVRRVAVVRNGTSFQPLTSDDTVITSPLPDDADPGRARPLRAVYAGTVGRAQDLQSVVRAAAFVARRGLPLDVRIVGAGARVPFLEQLVAELDAPVTFVGPVPPGEIRRYYAWADTVIVSLRDWKPLEWTVPSKLYEVMASGAYATACVAGEAAALVQRSGAGSVVPPGDVAALTELWSGWAASGVVPAADPQAAQWVARNADDDTLAARYLDLLRELVEPVEASSRISTGSTTSGEGTR</sequence>
<proteinExistence type="predicted"/>
<organism evidence="5 6">
    <name type="scientific">Krasilnikoviella flava</name>
    <dbReference type="NCBI Taxonomy" id="526729"/>
    <lineage>
        <taxon>Bacteria</taxon>
        <taxon>Bacillati</taxon>
        <taxon>Actinomycetota</taxon>
        <taxon>Actinomycetes</taxon>
        <taxon>Micrococcales</taxon>
        <taxon>Promicromonosporaceae</taxon>
        <taxon>Krasilnikoviella</taxon>
    </lineage>
</organism>
<name>A0A1T5IIB8_9MICO</name>
<keyword evidence="6" id="KW-1185">Reference proteome</keyword>
<evidence type="ECO:0000313" key="5">
    <source>
        <dbReference type="EMBL" id="SKC38850.1"/>
    </source>
</evidence>
<dbReference type="SUPFAM" id="SSF53756">
    <property type="entry name" value="UDP-Glycosyltransferase/glycogen phosphorylase"/>
    <property type="match status" value="1"/>
</dbReference>
<dbReference type="OrthoDB" id="3180470at2"/>
<dbReference type="InterPro" id="IPR050194">
    <property type="entry name" value="Glycosyltransferase_grp1"/>
</dbReference>
<keyword evidence="2" id="KW-0328">Glycosyltransferase</keyword>
<dbReference type="STRING" id="526729.SAMN04324258_0559"/>
<evidence type="ECO:0000256" key="3">
    <source>
        <dbReference type="ARBA" id="ARBA00022679"/>
    </source>
</evidence>
<dbReference type="EMBL" id="FUZQ01000001">
    <property type="protein sequence ID" value="SKC38850.1"/>
    <property type="molecule type" value="Genomic_DNA"/>
</dbReference>
<dbReference type="Gene3D" id="3.40.50.2000">
    <property type="entry name" value="Glycogen Phosphorylase B"/>
    <property type="match status" value="2"/>
</dbReference>
<dbReference type="GO" id="GO:1901137">
    <property type="term" value="P:carbohydrate derivative biosynthetic process"/>
    <property type="evidence" value="ECO:0007669"/>
    <property type="project" value="UniProtKB-ARBA"/>
</dbReference>
<feature type="domain" description="Glycosyltransferase subfamily 4-like N-terminal" evidence="4">
    <location>
        <begin position="29"/>
        <end position="225"/>
    </location>
</feature>
<evidence type="ECO:0000259" key="4">
    <source>
        <dbReference type="Pfam" id="PF13579"/>
    </source>
</evidence>
<protein>
    <recommendedName>
        <fullName evidence="1">D-inositol 3-phosphate glycosyltransferase</fullName>
    </recommendedName>
</protein>
<keyword evidence="3 5" id="KW-0808">Transferase</keyword>
<evidence type="ECO:0000256" key="1">
    <source>
        <dbReference type="ARBA" id="ARBA00021292"/>
    </source>
</evidence>
<dbReference type="CDD" id="cd03794">
    <property type="entry name" value="GT4_WbuB-like"/>
    <property type="match status" value="1"/>
</dbReference>
<accession>A0A1T5IIB8</accession>
<dbReference type="Proteomes" id="UP000189777">
    <property type="component" value="Unassembled WGS sequence"/>
</dbReference>
<evidence type="ECO:0000256" key="2">
    <source>
        <dbReference type="ARBA" id="ARBA00022676"/>
    </source>
</evidence>
<dbReference type="RefSeq" id="WP_079570614.1">
    <property type="nucleotide sequence ID" value="NZ_FUZQ01000001.1"/>
</dbReference>
<dbReference type="GO" id="GO:0016758">
    <property type="term" value="F:hexosyltransferase activity"/>
    <property type="evidence" value="ECO:0007669"/>
    <property type="project" value="TreeGrafter"/>
</dbReference>
<dbReference type="PANTHER" id="PTHR45947:SF3">
    <property type="entry name" value="SULFOQUINOVOSYL TRANSFERASE SQD2"/>
    <property type="match status" value="1"/>
</dbReference>
<dbReference type="PANTHER" id="PTHR45947">
    <property type="entry name" value="SULFOQUINOVOSYL TRANSFERASE SQD2"/>
    <property type="match status" value="1"/>
</dbReference>
<evidence type="ECO:0000313" key="6">
    <source>
        <dbReference type="Proteomes" id="UP000189777"/>
    </source>
</evidence>